<dbReference type="EMBL" id="JAODUP010000241">
    <property type="protein sequence ID" value="KAK2155390.1"/>
    <property type="molecule type" value="Genomic_DNA"/>
</dbReference>
<organism evidence="1 2">
    <name type="scientific">Paralvinella palmiformis</name>
    <dbReference type="NCBI Taxonomy" id="53620"/>
    <lineage>
        <taxon>Eukaryota</taxon>
        <taxon>Metazoa</taxon>
        <taxon>Spiralia</taxon>
        <taxon>Lophotrochozoa</taxon>
        <taxon>Annelida</taxon>
        <taxon>Polychaeta</taxon>
        <taxon>Sedentaria</taxon>
        <taxon>Canalipalpata</taxon>
        <taxon>Terebellida</taxon>
        <taxon>Terebelliformia</taxon>
        <taxon>Alvinellidae</taxon>
        <taxon>Paralvinella</taxon>
    </lineage>
</organism>
<dbReference type="AlphaFoldDB" id="A0AAD9JMW3"/>
<keyword evidence="2" id="KW-1185">Reference proteome</keyword>
<dbReference type="InterPro" id="IPR016187">
    <property type="entry name" value="CTDL_fold"/>
</dbReference>
<dbReference type="Proteomes" id="UP001208570">
    <property type="component" value="Unassembled WGS sequence"/>
</dbReference>
<evidence type="ECO:0008006" key="3">
    <source>
        <dbReference type="Google" id="ProtNLM"/>
    </source>
</evidence>
<dbReference type="SUPFAM" id="SSF56436">
    <property type="entry name" value="C-type lectin-like"/>
    <property type="match status" value="1"/>
</dbReference>
<gene>
    <name evidence="1" type="ORF">LSH36_241g02025</name>
</gene>
<evidence type="ECO:0000313" key="2">
    <source>
        <dbReference type="Proteomes" id="UP001208570"/>
    </source>
</evidence>
<comment type="caution">
    <text evidence="1">The sequence shown here is derived from an EMBL/GenBank/DDBJ whole genome shotgun (WGS) entry which is preliminary data.</text>
</comment>
<accession>A0AAD9JMW3</accession>
<proteinExistence type="predicted"/>
<protein>
    <recommendedName>
        <fullName evidence="3">C-type lectin domain-containing protein</fullName>
    </recommendedName>
</protein>
<name>A0AAD9JMW3_9ANNE</name>
<evidence type="ECO:0000313" key="1">
    <source>
        <dbReference type="EMBL" id="KAK2155390.1"/>
    </source>
</evidence>
<sequence>MTQGEAESRCRSIGAELFISRRANILSDPETMWLSARRRSWLHGTLDLALTYEFRNTNETEDACIALDPDFYPKYLLSGKCSETFFALCMKEELGKIQILLANICTIYSYCSTIQLNDHHISE</sequence>
<reference evidence="1" key="1">
    <citation type="journal article" date="2023" name="Mol. Biol. Evol.">
        <title>Third-Generation Sequencing Reveals the Adaptive Role of the Epigenome in Three Deep-Sea Polychaetes.</title>
        <authorList>
            <person name="Perez M."/>
            <person name="Aroh O."/>
            <person name="Sun Y."/>
            <person name="Lan Y."/>
            <person name="Juniper S.K."/>
            <person name="Young C.R."/>
            <person name="Angers B."/>
            <person name="Qian P.Y."/>
        </authorList>
    </citation>
    <scope>NUCLEOTIDE SEQUENCE</scope>
    <source>
        <strain evidence="1">P08H-3</strain>
    </source>
</reference>